<comment type="caution">
    <text evidence="2">The sequence shown here is derived from an EMBL/GenBank/DDBJ whole genome shotgun (WGS) entry which is preliminary data.</text>
</comment>
<feature type="compositionally biased region" description="Basic and acidic residues" evidence="1">
    <location>
        <begin position="25"/>
        <end position="40"/>
    </location>
</feature>
<sequence length="125" mass="13623">MRAEIAGDMASSSSESDTSETEVDSSSKSESEEDLQEPKRKQSTRAAQKVFFTNDCLPSKIKSGERKQILEDSNSESESNDKMPEVNLGSENDPLFQGQIDQSSINKSADSMLGLLEKSANDPAQ</sequence>
<dbReference type="AlphaFoldDB" id="A0A445D4Z5"/>
<proteinExistence type="predicted"/>
<feature type="region of interest" description="Disordered" evidence="1">
    <location>
        <begin position="61"/>
        <end position="98"/>
    </location>
</feature>
<evidence type="ECO:0000313" key="3">
    <source>
        <dbReference type="Proteomes" id="UP000289738"/>
    </source>
</evidence>
<evidence type="ECO:0000313" key="2">
    <source>
        <dbReference type="EMBL" id="RYR58306.1"/>
    </source>
</evidence>
<gene>
    <name evidence="2" type="ORF">Ahy_A05g023986</name>
</gene>
<reference evidence="2 3" key="1">
    <citation type="submission" date="2019-01" db="EMBL/GenBank/DDBJ databases">
        <title>Sequencing of cultivated peanut Arachis hypogaea provides insights into genome evolution and oil improvement.</title>
        <authorList>
            <person name="Chen X."/>
        </authorList>
    </citation>
    <scope>NUCLEOTIDE SEQUENCE [LARGE SCALE GENOMIC DNA]</scope>
    <source>
        <strain evidence="3">cv. Fuhuasheng</strain>
        <tissue evidence="2">Leaves</tissue>
    </source>
</reference>
<dbReference type="EMBL" id="SDMP01000005">
    <property type="protein sequence ID" value="RYR58306.1"/>
    <property type="molecule type" value="Genomic_DNA"/>
</dbReference>
<organism evidence="2 3">
    <name type="scientific">Arachis hypogaea</name>
    <name type="common">Peanut</name>
    <dbReference type="NCBI Taxonomy" id="3818"/>
    <lineage>
        <taxon>Eukaryota</taxon>
        <taxon>Viridiplantae</taxon>
        <taxon>Streptophyta</taxon>
        <taxon>Embryophyta</taxon>
        <taxon>Tracheophyta</taxon>
        <taxon>Spermatophyta</taxon>
        <taxon>Magnoliopsida</taxon>
        <taxon>eudicotyledons</taxon>
        <taxon>Gunneridae</taxon>
        <taxon>Pentapetalae</taxon>
        <taxon>rosids</taxon>
        <taxon>fabids</taxon>
        <taxon>Fabales</taxon>
        <taxon>Fabaceae</taxon>
        <taxon>Papilionoideae</taxon>
        <taxon>50 kb inversion clade</taxon>
        <taxon>dalbergioids sensu lato</taxon>
        <taxon>Dalbergieae</taxon>
        <taxon>Pterocarpus clade</taxon>
        <taxon>Arachis</taxon>
    </lineage>
</organism>
<protein>
    <submittedName>
        <fullName evidence="2">Uncharacterized protein</fullName>
    </submittedName>
</protein>
<name>A0A445D4Z5_ARAHY</name>
<feature type="region of interest" description="Disordered" evidence="1">
    <location>
        <begin position="1"/>
        <end position="47"/>
    </location>
</feature>
<evidence type="ECO:0000256" key="1">
    <source>
        <dbReference type="SAM" id="MobiDB-lite"/>
    </source>
</evidence>
<dbReference type="Proteomes" id="UP000289738">
    <property type="component" value="Chromosome A05"/>
</dbReference>
<keyword evidence="3" id="KW-1185">Reference proteome</keyword>
<accession>A0A445D4Z5</accession>